<name>A0A7S2KRW7_9STRA</name>
<evidence type="ECO:0000256" key="2">
    <source>
        <dbReference type="SAM" id="Phobius"/>
    </source>
</evidence>
<sequence length="479" mass="54002">MPLRQKKNSDLEDVEEGVDAGNITLTGNTVKAGVLEIANAAPVSNGGSVSNRTVWRGAIIIFTVFAGCFGGAFVATSYQQSLASSRGDSDNIVVESVEKPSHINYNKGSQHNNGNDKKQPNDIAIITKKPKSHGEVHQKIKDVLDDYGEKNGLSGEKLDYLHKKNDKLHGFSDSDLDSVDGSFATNVLHKVPEWVNTKSKVQQIVLIGERNTGSRWVTRLLASCFPDIYVSTTLTRWKHWFQYDDGLEHPKTLVVGSFLNPYDWVENMRLVPHDQPEHMDLEWKEFVTKVWTMPRPERDTLIEDKSGKICQYMYEYNDVIPCTLDPEVEKKRLQKNALKALLGGERTGNTFTSIHSKTVPKAGKGTRTPAYEMRYGGDGEPYESLVDMRKDKILNHFSVKEYPWVVDFFPVQFESLVKGGAWKFLREVEEIVGTTATCSDLPLPKSLEAPNIPKEMIEWITDRVDWETEAMVGYGKREV</sequence>
<keyword evidence="2" id="KW-0812">Transmembrane</keyword>
<accession>A0A7S2KRW7</accession>
<feature type="region of interest" description="Disordered" evidence="1">
    <location>
        <begin position="352"/>
        <end position="372"/>
    </location>
</feature>
<feature type="transmembrane region" description="Helical" evidence="2">
    <location>
        <begin position="54"/>
        <end position="75"/>
    </location>
</feature>
<proteinExistence type="predicted"/>
<dbReference type="AlphaFoldDB" id="A0A7S2KRW7"/>
<keyword evidence="2" id="KW-1133">Transmembrane helix</keyword>
<gene>
    <name evidence="3" type="ORF">LDAN0321_LOCUS11059</name>
</gene>
<evidence type="ECO:0008006" key="4">
    <source>
        <dbReference type="Google" id="ProtNLM"/>
    </source>
</evidence>
<organism evidence="3">
    <name type="scientific">Leptocylindrus danicus</name>
    <dbReference type="NCBI Taxonomy" id="163516"/>
    <lineage>
        <taxon>Eukaryota</taxon>
        <taxon>Sar</taxon>
        <taxon>Stramenopiles</taxon>
        <taxon>Ochrophyta</taxon>
        <taxon>Bacillariophyta</taxon>
        <taxon>Coscinodiscophyceae</taxon>
        <taxon>Chaetocerotophycidae</taxon>
        <taxon>Leptocylindrales</taxon>
        <taxon>Leptocylindraceae</taxon>
        <taxon>Leptocylindrus</taxon>
    </lineage>
</organism>
<keyword evidence="2" id="KW-0472">Membrane</keyword>
<evidence type="ECO:0000313" key="3">
    <source>
        <dbReference type="EMBL" id="CAD9583651.1"/>
    </source>
</evidence>
<reference evidence="3" key="1">
    <citation type="submission" date="2021-01" db="EMBL/GenBank/DDBJ databases">
        <authorList>
            <person name="Corre E."/>
            <person name="Pelletier E."/>
            <person name="Niang G."/>
            <person name="Scheremetjew M."/>
            <person name="Finn R."/>
            <person name="Kale V."/>
            <person name="Holt S."/>
            <person name="Cochrane G."/>
            <person name="Meng A."/>
            <person name="Brown T."/>
            <person name="Cohen L."/>
        </authorList>
    </citation>
    <scope>NUCLEOTIDE SEQUENCE</scope>
    <source>
        <strain evidence="3">B650</strain>
    </source>
</reference>
<dbReference type="EMBL" id="HBGY01017108">
    <property type="protein sequence ID" value="CAD9583651.1"/>
    <property type="molecule type" value="Transcribed_RNA"/>
</dbReference>
<evidence type="ECO:0000256" key="1">
    <source>
        <dbReference type="SAM" id="MobiDB-lite"/>
    </source>
</evidence>
<protein>
    <recommendedName>
        <fullName evidence="4">Sulfotransferase domain-containing protein</fullName>
    </recommendedName>
</protein>